<organism evidence="2">
    <name type="scientific">uncultured Solirubrobacteraceae bacterium</name>
    <dbReference type="NCBI Taxonomy" id="1162706"/>
    <lineage>
        <taxon>Bacteria</taxon>
        <taxon>Bacillati</taxon>
        <taxon>Actinomycetota</taxon>
        <taxon>Thermoleophilia</taxon>
        <taxon>Solirubrobacterales</taxon>
        <taxon>Solirubrobacteraceae</taxon>
        <taxon>environmental samples</taxon>
    </lineage>
</organism>
<feature type="compositionally biased region" description="Basic residues" evidence="1">
    <location>
        <begin position="1"/>
        <end position="15"/>
    </location>
</feature>
<feature type="compositionally biased region" description="Basic residues" evidence="1">
    <location>
        <begin position="48"/>
        <end position="59"/>
    </location>
</feature>
<dbReference type="EMBL" id="CADCVO010000289">
    <property type="protein sequence ID" value="CAA9493126.1"/>
    <property type="molecule type" value="Genomic_DNA"/>
</dbReference>
<gene>
    <name evidence="2" type="ORF">AVDCRST_MAG13-1845</name>
</gene>
<accession>A0A6J4SIG6</accession>
<feature type="region of interest" description="Disordered" evidence="1">
    <location>
        <begin position="1"/>
        <end position="59"/>
    </location>
</feature>
<proteinExistence type="predicted"/>
<protein>
    <submittedName>
        <fullName evidence="2">Uncharacterized protein</fullName>
    </submittedName>
</protein>
<feature type="non-terminal residue" evidence="2">
    <location>
        <position position="59"/>
    </location>
</feature>
<dbReference type="AlphaFoldDB" id="A0A6J4SIG6"/>
<sequence length="59" mass="6565">DPQIHHPHPGRRRRPGGWGGRGRVRGAGLRARPHRGRRAGARGLRPVPRPRHGARPRAP</sequence>
<name>A0A6J4SIG6_9ACTN</name>
<evidence type="ECO:0000313" key="2">
    <source>
        <dbReference type="EMBL" id="CAA9493126.1"/>
    </source>
</evidence>
<evidence type="ECO:0000256" key="1">
    <source>
        <dbReference type="SAM" id="MobiDB-lite"/>
    </source>
</evidence>
<feature type="non-terminal residue" evidence="2">
    <location>
        <position position="1"/>
    </location>
</feature>
<feature type="compositionally biased region" description="Basic residues" evidence="1">
    <location>
        <begin position="31"/>
        <end position="40"/>
    </location>
</feature>
<reference evidence="2" key="1">
    <citation type="submission" date="2020-02" db="EMBL/GenBank/DDBJ databases">
        <authorList>
            <person name="Meier V. D."/>
        </authorList>
    </citation>
    <scope>NUCLEOTIDE SEQUENCE</scope>
    <source>
        <strain evidence="2">AVDCRST_MAG13</strain>
    </source>
</reference>